<dbReference type="SUPFAM" id="SSF63380">
    <property type="entry name" value="Riboflavin synthase domain-like"/>
    <property type="match status" value="1"/>
</dbReference>
<dbReference type="Gene3D" id="2.40.30.10">
    <property type="entry name" value="Translation factors"/>
    <property type="match status" value="1"/>
</dbReference>
<feature type="domain" description="FAD-binding FR-type" evidence="2">
    <location>
        <begin position="108"/>
        <end position="240"/>
    </location>
</feature>
<accession>A0ABU8TFL1</accession>
<reference evidence="3 4" key="1">
    <citation type="submission" date="2024-02" db="EMBL/GenBank/DDBJ databases">
        <title>Roseibium algae sp. nov., isolated from marine alga (Grateloupia sp.), showing potential in myo-inositol conversion.</title>
        <authorList>
            <person name="Wang Y."/>
        </authorList>
    </citation>
    <scope>NUCLEOTIDE SEQUENCE [LARGE SCALE GENOMIC DNA]</scope>
    <source>
        <strain evidence="3 4">H3510</strain>
    </source>
</reference>
<keyword evidence="4" id="KW-1185">Reference proteome</keyword>
<dbReference type="Pfam" id="PF09981">
    <property type="entry name" value="DUF2218"/>
    <property type="match status" value="1"/>
</dbReference>
<dbReference type="InterPro" id="IPR017938">
    <property type="entry name" value="Riboflavin_synthase-like_b-brl"/>
</dbReference>
<dbReference type="InterPro" id="IPR017927">
    <property type="entry name" value="FAD-bd_FR_type"/>
</dbReference>
<protein>
    <submittedName>
        <fullName evidence="3">Siderophore-interacting protein</fullName>
    </submittedName>
</protein>
<dbReference type="InterPro" id="IPR014543">
    <property type="entry name" value="UCP028291"/>
</dbReference>
<proteinExistence type="inferred from homology"/>
<comment type="similarity">
    <text evidence="1">Belongs to the SIP oxidoreductase family.</text>
</comment>
<evidence type="ECO:0000256" key="1">
    <source>
        <dbReference type="ARBA" id="ARBA00035644"/>
    </source>
</evidence>
<name>A0ABU8TFL1_9HYPH</name>
<dbReference type="InterPro" id="IPR039374">
    <property type="entry name" value="SIP_fam"/>
</dbReference>
<gene>
    <name evidence="3" type="ORF">V6575_02455</name>
</gene>
<dbReference type="PANTHER" id="PTHR30157">
    <property type="entry name" value="FERRIC REDUCTASE, NADPH-DEPENDENT"/>
    <property type="match status" value="1"/>
</dbReference>
<evidence type="ECO:0000313" key="4">
    <source>
        <dbReference type="Proteomes" id="UP001385499"/>
    </source>
</evidence>
<dbReference type="Gene3D" id="3.40.50.80">
    <property type="entry name" value="Nucleotide-binding domain of ferredoxin-NADP reductase (FNR) module"/>
    <property type="match status" value="1"/>
</dbReference>
<dbReference type="EMBL" id="JBAKIA010000001">
    <property type="protein sequence ID" value="MEJ8472938.1"/>
    <property type="molecule type" value="Genomic_DNA"/>
</dbReference>
<organism evidence="3 4">
    <name type="scientific">Roseibium algae</name>
    <dbReference type="NCBI Taxonomy" id="3123038"/>
    <lineage>
        <taxon>Bacteria</taxon>
        <taxon>Pseudomonadati</taxon>
        <taxon>Pseudomonadota</taxon>
        <taxon>Alphaproteobacteria</taxon>
        <taxon>Hyphomicrobiales</taxon>
        <taxon>Stappiaceae</taxon>
        <taxon>Roseibium</taxon>
    </lineage>
</organism>
<dbReference type="InterPro" id="IPR013113">
    <property type="entry name" value="SIP_FAD-bd"/>
</dbReference>
<dbReference type="Pfam" id="PF04954">
    <property type="entry name" value="SIP"/>
    <property type="match status" value="1"/>
</dbReference>
<dbReference type="PANTHER" id="PTHR30157:SF0">
    <property type="entry name" value="NADPH-DEPENDENT FERRIC-CHELATE REDUCTASE"/>
    <property type="match status" value="1"/>
</dbReference>
<dbReference type="PROSITE" id="PS51384">
    <property type="entry name" value="FAD_FR"/>
    <property type="match status" value="1"/>
</dbReference>
<dbReference type="RefSeq" id="WP_340272435.1">
    <property type="nucleotide sequence ID" value="NZ_JBAKIA010000001.1"/>
</dbReference>
<dbReference type="Pfam" id="PF08021">
    <property type="entry name" value="FAD_binding_9"/>
    <property type="match status" value="1"/>
</dbReference>
<comment type="caution">
    <text evidence="3">The sequence shown here is derived from an EMBL/GenBank/DDBJ whole genome shotgun (WGS) entry which is preliminary data.</text>
</comment>
<dbReference type="InterPro" id="IPR007037">
    <property type="entry name" value="SIP_rossman_dom"/>
</dbReference>
<dbReference type="InterPro" id="IPR039261">
    <property type="entry name" value="FNR_nucleotide-bd"/>
</dbReference>
<dbReference type="Gene3D" id="3.30.310.50">
    <property type="entry name" value="Alpha-D-phosphohexomutase, C-terminal domain"/>
    <property type="match status" value="1"/>
</dbReference>
<evidence type="ECO:0000259" key="2">
    <source>
        <dbReference type="PROSITE" id="PS51384"/>
    </source>
</evidence>
<sequence length="369" mass="40213">MSFSAQTTVALDKPAEALGHILEHLREHELTPVTQPDGSVFIEIDQTSQIRVAPDDETLTFHVKAPSQNTLYFFKESVVRHLEEISAEAAQAVRWSDNTNRSSGDSPAFPINFQLLQFVRKSAPFPGMMRLTFTSETDASKRDITALLEDGIHVKLMLPSHAGRQPIWPHVAANGTTVWPQGKDELHVRYYTLKEIRVDQNEVDIDIVAHSGGKIADWAATAASGDQIGLMGPGGGDKVPEDCSRVLLAADETALPALAHMLAHLPPNCTGHVVAALPKEATSYLPETPLQITCLPSETFAARIDETLASLAAAPAPEQAPDFCWFAGEYNNAQSLRQMFKQTLGLKKGRQLAISYWKEGRTGDAKGTG</sequence>
<dbReference type="Proteomes" id="UP001385499">
    <property type="component" value="Unassembled WGS sequence"/>
</dbReference>
<dbReference type="CDD" id="cd06193">
    <property type="entry name" value="siderophore_interacting"/>
    <property type="match status" value="1"/>
</dbReference>
<evidence type="ECO:0000313" key="3">
    <source>
        <dbReference type="EMBL" id="MEJ8472938.1"/>
    </source>
</evidence>